<dbReference type="Proteomes" id="UP000254601">
    <property type="component" value="Unassembled WGS sequence"/>
</dbReference>
<dbReference type="GO" id="GO:0003677">
    <property type="term" value="F:DNA binding"/>
    <property type="evidence" value="ECO:0007669"/>
    <property type="project" value="InterPro"/>
</dbReference>
<keyword evidence="5" id="KW-1185">Reference proteome</keyword>
<feature type="domain" description="Transposase IS116/IS110/IS902 C-terminal" evidence="3">
    <location>
        <begin position="190"/>
        <end position="269"/>
    </location>
</feature>
<reference evidence="4 5" key="1">
    <citation type="submission" date="2018-06" db="EMBL/GenBank/DDBJ databases">
        <authorList>
            <consortium name="Pathogen Informatics"/>
            <person name="Doyle S."/>
        </authorList>
    </citation>
    <scope>NUCLEOTIDE SEQUENCE [LARGE SCALE GENOMIC DNA]</scope>
    <source>
        <strain evidence="4 5">NCTC13337</strain>
    </source>
</reference>
<dbReference type="AlphaFoldDB" id="A0A380MZP9"/>
<proteinExistence type="predicted"/>
<dbReference type="PANTHER" id="PTHR33055:SF3">
    <property type="entry name" value="PUTATIVE TRANSPOSASE FOR IS117-RELATED"/>
    <property type="match status" value="1"/>
</dbReference>
<evidence type="ECO:0000259" key="2">
    <source>
        <dbReference type="Pfam" id="PF01548"/>
    </source>
</evidence>
<evidence type="ECO:0000313" key="5">
    <source>
        <dbReference type="Proteomes" id="UP000254601"/>
    </source>
</evidence>
<dbReference type="InterPro" id="IPR002525">
    <property type="entry name" value="Transp_IS110-like_N"/>
</dbReference>
<feature type="domain" description="Transposase IS110-like N-terminal" evidence="2">
    <location>
        <begin position="4"/>
        <end position="145"/>
    </location>
</feature>
<dbReference type="NCBIfam" id="NF033542">
    <property type="entry name" value="transpos_IS110"/>
    <property type="match status" value="1"/>
</dbReference>
<gene>
    <name evidence="4" type="ORF">NCTC13337_02389</name>
</gene>
<feature type="coiled-coil region" evidence="1">
    <location>
        <begin position="125"/>
        <end position="188"/>
    </location>
</feature>
<sequence>MIYVGLDISKYTIDVCELNGDNIKSYQLDNNPAGYDELIERLENLDDKIHVCCEYTGIYYYAIANALYKANITISVVNAYSIKSYARLTLSRTKTDKQDARLIVQYCKINQPEPWQPPKEQAQMLKNLTRRLEQLTKLRTMELNRQKVAETCVSESIDIILNSLNQEIDRIEQQLQNYISQSAELKYQQKQLTTIIGIGKKTANVLLSVLCEIERFPSYNHLVSYLGLSPIIVESGNSVRGKSRISKMGDKFIRKSLYLPALAACKRSKLFKPWFEYHLSKGKHPKQIYVMMMRKLVIYAYHIIKHDTYFDPSKIQFLKNNNI</sequence>
<dbReference type="Pfam" id="PF02371">
    <property type="entry name" value="Transposase_20"/>
    <property type="match status" value="1"/>
</dbReference>
<name>A0A380MZP9_9GAMM</name>
<accession>A0A380MZP9</accession>
<evidence type="ECO:0000313" key="4">
    <source>
        <dbReference type="EMBL" id="SUO97353.1"/>
    </source>
</evidence>
<dbReference type="RefSeq" id="WP_072577457.1">
    <property type="nucleotide sequence ID" value="NZ_LWHB01000180.1"/>
</dbReference>
<dbReference type="InterPro" id="IPR047650">
    <property type="entry name" value="Transpos_IS110"/>
</dbReference>
<dbReference type="OrthoDB" id="9795150at2"/>
<dbReference type="GO" id="GO:0004803">
    <property type="term" value="F:transposase activity"/>
    <property type="evidence" value="ECO:0007669"/>
    <property type="project" value="InterPro"/>
</dbReference>
<evidence type="ECO:0000259" key="3">
    <source>
        <dbReference type="Pfam" id="PF02371"/>
    </source>
</evidence>
<organism evidence="4 5">
    <name type="scientific">Suttonella ornithocola</name>
    <dbReference type="NCBI Taxonomy" id="279832"/>
    <lineage>
        <taxon>Bacteria</taxon>
        <taxon>Pseudomonadati</taxon>
        <taxon>Pseudomonadota</taxon>
        <taxon>Gammaproteobacteria</taxon>
        <taxon>Cardiobacteriales</taxon>
        <taxon>Cardiobacteriaceae</taxon>
        <taxon>Suttonella</taxon>
    </lineage>
</organism>
<dbReference type="GO" id="GO:0006313">
    <property type="term" value="P:DNA transposition"/>
    <property type="evidence" value="ECO:0007669"/>
    <property type="project" value="InterPro"/>
</dbReference>
<keyword evidence="1" id="KW-0175">Coiled coil</keyword>
<dbReference type="PANTHER" id="PTHR33055">
    <property type="entry name" value="TRANSPOSASE FOR INSERTION SEQUENCE ELEMENT IS1111A"/>
    <property type="match status" value="1"/>
</dbReference>
<protein>
    <submittedName>
        <fullName evidence="4">Transposase</fullName>
    </submittedName>
</protein>
<evidence type="ECO:0000256" key="1">
    <source>
        <dbReference type="SAM" id="Coils"/>
    </source>
</evidence>
<dbReference type="EMBL" id="UHIC01000001">
    <property type="protein sequence ID" value="SUO97353.1"/>
    <property type="molecule type" value="Genomic_DNA"/>
</dbReference>
<dbReference type="Pfam" id="PF01548">
    <property type="entry name" value="DEDD_Tnp_IS110"/>
    <property type="match status" value="1"/>
</dbReference>
<dbReference type="InterPro" id="IPR003346">
    <property type="entry name" value="Transposase_20"/>
</dbReference>